<evidence type="ECO:0000313" key="15">
    <source>
        <dbReference type="Proteomes" id="UP000287033"/>
    </source>
</evidence>
<evidence type="ECO:0000256" key="4">
    <source>
        <dbReference type="ARBA" id="ARBA00023125"/>
    </source>
</evidence>
<dbReference type="STRING" id="137246.A0A401SA08"/>
<comment type="subcellular location">
    <subcellularLocation>
        <location evidence="1 10 11">Nucleus</location>
    </subcellularLocation>
</comment>
<evidence type="ECO:0000256" key="9">
    <source>
        <dbReference type="ARBA" id="ARBA00040128"/>
    </source>
</evidence>
<protein>
    <recommendedName>
        <fullName evidence="9">Homeobox protein Hox-D1</fullName>
    </recommendedName>
</protein>
<evidence type="ECO:0000256" key="8">
    <source>
        <dbReference type="ARBA" id="ARBA00029448"/>
    </source>
</evidence>
<dbReference type="SUPFAM" id="SSF46689">
    <property type="entry name" value="Homeodomain-like"/>
    <property type="match status" value="1"/>
</dbReference>
<dbReference type="CDD" id="cd00086">
    <property type="entry name" value="homeodomain"/>
    <property type="match status" value="1"/>
</dbReference>
<dbReference type="GO" id="GO:0005634">
    <property type="term" value="C:nucleus"/>
    <property type="evidence" value="ECO:0007669"/>
    <property type="project" value="UniProtKB-SubCell"/>
</dbReference>
<dbReference type="Gene3D" id="1.10.10.60">
    <property type="entry name" value="Homeodomain-like"/>
    <property type="match status" value="1"/>
</dbReference>
<evidence type="ECO:0000256" key="12">
    <source>
        <dbReference type="SAM" id="MobiDB-lite"/>
    </source>
</evidence>
<feature type="DNA-binding region" description="Homeobox" evidence="10">
    <location>
        <begin position="200"/>
        <end position="259"/>
    </location>
</feature>
<dbReference type="InterPro" id="IPR017970">
    <property type="entry name" value="Homeobox_CS"/>
</dbReference>
<evidence type="ECO:0000256" key="5">
    <source>
        <dbReference type="ARBA" id="ARBA00023155"/>
    </source>
</evidence>
<evidence type="ECO:0000256" key="7">
    <source>
        <dbReference type="ARBA" id="ARBA00023242"/>
    </source>
</evidence>
<dbReference type="PRINTS" id="PR00024">
    <property type="entry name" value="HOMEOBOX"/>
</dbReference>
<evidence type="ECO:0000256" key="3">
    <source>
        <dbReference type="ARBA" id="ARBA00023015"/>
    </source>
</evidence>
<evidence type="ECO:0000256" key="10">
    <source>
        <dbReference type="PROSITE-ProRule" id="PRU00108"/>
    </source>
</evidence>
<keyword evidence="6" id="KW-0804">Transcription</keyword>
<dbReference type="Pfam" id="PF00046">
    <property type="entry name" value="Homeodomain"/>
    <property type="match status" value="1"/>
</dbReference>
<reference evidence="14 15" key="1">
    <citation type="journal article" date="2018" name="Nat. Ecol. Evol.">
        <title>Shark genomes provide insights into elasmobranch evolution and the origin of vertebrates.</title>
        <authorList>
            <person name="Hara Y"/>
            <person name="Yamaguchi K"/>
            <person name="Onimaru K"/>
            <person name="Kadota M"/>
            <person name="Koyanagi M"/>
            <person name="Keeley SD"/>
            <person name="Tatsumi K"/>
            <person name="Tanaka K"/>
            <person name="Motone F"/>
            <person name="Kageyama Y"/>
            <person name="Nozu R"/>
            <person name="Adachi N"/>
            <person name="Nishimura O"/>
            <person name="Nakagawa R"/>
            <person name="Tanegashima C"/>
            <person name="Kiyatake I"/>
            <person name="Matsumoto R"/>
            <person name="Murakumo K"/>
            <person name="Nishida K"/>
            <person name="Terakita A"/>
            <person name="Kuratani S"/>
            <person name="Sato K"/>
            <person name="Hyodo S Kuraku.S."/>
        </authorList>
    </citation>
    <scope>NUCLEOTIDE SEQUENCE [LARGE SCALE GENOMIC DNA]</scope>
</reference>
<dbReference type="InterPro" id="IPR046327">
    <property type="entry name" value="HXA1/B1/D1"/>
</dbReference>
<dbReference type="Proteomes" id="UP000287033">
    <property type="component" value="Unassembled WGS sequence"/>
</dbReference>
<dbReference type="InterPro" id="IPR020479">
    <property type="entry name" value="HD_metazoa"/>
</dbReference>
<evidence type="ECO:0000256" key="11">
    <source>
        <dbReference type="RuleBase" id="RU000682"/>
    </source>
</evidence>
<dbReference type="SMART" id="SM00389">
    <property type="entry name" value="HOX"/>
    <property type="match status" value="1"/>
</dbReference>
<dbReference type="InterPro" id="IPR009057">
    <property type="entry name" value="Homeodomain-like_sf"/>
</dbReference>
<keyword evidence="3" id="KW-0805">Transcription regulation</keyword>
<feature type="domain" description="Homeobox" evidence="13">
    <location>
        <begin position="198"/>
        <end position="258"/>
    </location>
</feature>
<evidence type="ECO:0000256" key="2">
    <source>
        <dbReference type="ARBA" id="ARBA00022473"/>
    </source>
</evidence>
<evidence type="ECO:0000259" key="13">
    <source>
        <dbReference type="PROSITE" id="PS50071"/>
    </source>
</evidence>
<proteinExistence type="inferred from homology"/>
<dbReference type="PANTHER" id="PTHR45946">
    <property type="entry name" value="HOMEOBOX PROTEIN ROUGH-RELATED"/>
    <property type="match status" value="1"/>
</dbReference>
<dbReference type="OrthoDB" id="6159439at2759"/>
<dbReference type="PROSITE" id="PS50071">
    <property type="entry name" value="HOMEOBOX_2"/>
    <property type="match status" value="1"/>
</dbReference>
<dbReference type="AlphaFoldDB" id="A0A401SA08"/>
<feature type="compositionally biased region" description="Polar residues" evidence="12">
    <location>
        <begin position="269"/>
        <end position="280"/>
    </location>
</feature>
<dbReference type="GO" id="GO:0000981">
    <property type="term" value="F:DNA-binding transcription factor activity, RNA polymerase II-specific"/>
    <property type="evidence" value="ECO:0007669"/>
    <property type="project" value="InterPro"/>
</dbReference>
<keyword evidence="4 10" id="KW-0238">DNA-binding</keyword>
<evidence type="ECO:0000256" key="1">
    <source>
        <dbReference type="ARBA" id="ARBA00004123"/>
    </source>
</evidence>
<dbReference type="EMBL" id="BEZZ01000156">
    <property type="protein sequence ID" value="GCC27238.1"/>
    <property type="molecule type" value="Genomic_DNA"/>
</dbReference>
<sequence>MNSYLEYIPSTDILTFTPKFCHSNPPAVSLQQCFGQGRYVSAEPVDDPPPTPHHLHQSAPATLELSYDSPPSADMHFLPQSNVGYDFPYAANQEQDDTGELLPYITSVYSGSASFPLTARQHEYNNVFVEQEQHQTYGKEFPNFYPGHYQSLSTSQSSYQRSESPTGQKIAAANTFEWMKVKRNPPKTTKATDYGIPSPPSTARTNFTTKQLTELEKEFHFNKYLTRARRVEIANVLQLSETQVKIWFQNRRMKQKKREREGFLANLAAVNSTQDSPSTESSDKSDTASPLPSPSTKKSSENLNFVEPKQML</sequence>
<keyword evidence="15" id="KW-1185">Reference proteome</keyword>
<comment type="caution">
    <text evidence="14">The sequence shown here is derived from an EMBL/GenBank/DDBJ whole genome shotgun (WGS) entry which is preliminary data.</text>
</comment>
<dbReference type="InterPro" id="IPR001356">
    <property type="entry name" value="HD"/>
</dbReference>
<dbReference type="FunFam" id="1.10.10.60:FF:000113">
    <property type="entry name" value="homeobox protein Hox-B1"/>
    <property type="match status" value="1"/>
</dbReference>
<dbReference type="OMA" id="NTFEWMK"/>
<keyword evidence="5 10" id="KW-0371">Homeobox</keyword>
<dbReference type="PANTHER" id="PTHR45946:SF1">
    <property type="entry name" value="HOMEOBOX PROTEIN HOX-D1"/>
    <property type="match status" value="1"/>
</dbReference>
<name>A0A401SA08_CHIPU</name>
<comment type="similarity">
    <text evidence="8">Belongs to the Antp homeobox family. Labial subfamily.</text>
</comment>
<accession>A0A401SA08</accession>
<dbReference type="PROSITE" id="PS00027">
    <property type="entry name" value="HOMEOBOX_1"/>
    <property type="match status" value="1"/>
</dbReference>
<evidence type="ECO:0000313" key="14">
    <source>
        <dbReference type="EMBL" id="GCC27238.1"/>
    </source>
</evidence>
<evidence type="ECO:0000256" key="6">
    <source>
        <dbReference type="ARBA" id="ARBA00023163"/>
    </source>
</evidence>
<gene>
    <name evidence="14" type="ORF">chiPu_0005662</name>
</gene>
<keyword evidence="2" id="KW-0217">Developmental protein</keyword>
<keyword evidence="7 10" id="KW-0539">Nucleus</keyword>
<organism evidence="14 15">
    <name type="scientific">Chiloscyllium punctatum</name>
    <name type="common">Brownbanded bambooshark</name>
    <name type="synonym">Hemiscyllium punctatum</name>
    <dbReference type="NCBI Taxonomy" id="137246"/>
    <lineage>
        <taxon>Eukaryota</taxon>
        <taxon>Metazoa</taxon>
        <taxon>Chordata</taxon>
        <taxon>Craniata</taxon>
        <taxon>Vertebrata</taxon>
        <taxon>Chondrichthyes</taxon>
        <taxon>Elasmobranchii</taxon>
        <taxon>Galeomorphii</taxon>
        <taxon>Galeoidea</taxon>
        <taxon>Orectolobiformes</taxon>
        <taxon>Hemiscylliidae</taxon>
        <taxon>Chiloscyllium</taxon>
    </lineage>
</organism>
<dbReference type="GO" id="GO:0000978">
    <property type="term" value="F:RNA polymerase II cis-regulatory region sequence-specific DNA binding"/>
    <property type="evidence" value="ECO:0007669"/>
    <property type="project" value="TreeGrafter"/>
</dbReference>
<feature type="region of interest" description="Disordered" evidence="12">
    <location>
        <begin position="264"/>
        <end position="312"/>
    </location>
</feature>